<name>A0A2I0KA45_PUNGR</name>
<proteinExistence type="predicted"/>
<reference evidence="1 2" key="1">
    <citation type="submission" date="2017-11" db="EMBL/GenBank/DDBJ databases">
        <title>De-novo sequencing of pomegranate (Punica granatum L.) genome.</title>
        <authorList>
            <person name="Akparov Z."/>
            <person name="Amiraslanov A."/>
            <person name="Hajiyeva S."/>
            <person name="Abbasov M."/>
            <person name="Kaur K."/>
            <person name="Hamwieh A."/>
            <person name="Solovyev V."/>
            <person name="Salamov A."/>
            <person name="Braich B."/>
            <person name="Kosarev P."/>
            <person name="Mahmoud A."/>
            <person name="Hajiyev E."/>
            <person name="Babayeva S."/>
            <person name="Izzatullayeva V."/>
            <person name="Mammadov A."/>
            <person name="Mammadov A."/>
            <person name="Sharifova S."/>
            <person name="Ojaghi J."/>
            <person name="Eynullazada K."/>
            <person name="Bayramov B."/>
            <person name="Abdulazimova A."/>
            <person name="Shahmuradov I."/>
        </authorList>
    </citation>
    <scope>NUCLEOTIDE SEQUENCE [LARGE SCALE GENOMIC DNA]</scope>
    <source>
        <strain evidence="2">cv. AG2017</strain>
        <tissue evidence="1">Leaf</tissue>
    </source>
</reference>
<evidence type="ECO:0000313" key="1">
    <source>
        <dbReference type="EMBL" id="PKI64993.1"/>
    </source>
</evidence>
<organism evidence="1 2">
    <name type="scientific">Punica granatum</name>
    <name type="common">Pomegranate</name>
    <dbReference type="NCBI Taxonomy" id="22663"/>
    <lineage>
        <taxon>Eukaryota</taxon>
        <taxon>Viridiplantae</taxon>
        <taxon>Streptophyta</taxon>
        <taxon>Embryophyta</taxon>
        <taxon>Tracheophyta</taxon>
        <taxon>Spermatophyta</taxon>
        <taxon>Magnoliopsida</taxon>
        <taxon>eudicotyledons</taxon>
        <taxon>Gunneridae</taxon>
        <taxon>Pentapetalae</taxon>
        <taxon>rosids</taxon>
        <taxon>malvids</taxon>
        <taxon>Myrtales</taxon>
        <taxon>Lythraceae</taxon>
        <taxon>Punica</taxon>
    </lineage>
</organism>
<dbReference type="Proteomes" id="UP000233551">
    <property type="component" value="Unassembled WGS sequence"/>
</dbReference>
<dbReference type="EMBL" id="PGOL01000775">
    <property type="protein sequence ID" value="PKI64993.1"/>
    <property type="molecule type" value="Genomic_DNA"/>
</dbReference>
<comment type="caution">
    <text evidence="1">The sequence shown here is derived from an EMBL/GenBank/DDBJ whole genome shotgun (WGS) entry which is preliminary data.</text>
</comment>
<keyword evidence="2" id="KW-1185">Reference proteome</keyword>
<evidence type="ECO:0000313" key="2">
    <source>
        <dbReference type="Proteomes" id="UP000233551"/>
    </source>
</evidence>
<dbReference type="AlphaFoldDB" id="A0A2I0KA45"/>
<accession>A0A2I0KA45</accession>
<protein>
    <submittedName>
        <fullName evidence="1">Uncharacterized protein</fullName>
    </submittedName>
</protein>
<gene>
    <name evidence="1" type="ORF">CRG98_014617</name>
</gene>
<sequence>MNRSTRFTGPRSDQIARVMGLIHTINRLSQSGSDEKKLGSVQLDDFVRTQICFRRGPHARTYAHGLGMSTFPGTRDGHSWKGVATYHFMTRWSRVDKLPKSRGMGYTLYAKATVMWNSNFRVWGFYYLRAYIPHALCLEFAVFIYLSCDLGLGSPCPF</sequence>